<organism evidence="2 3">
    <name type="scientific">Hymenochirus boettgeri</name>
    <name type="common">Congo dwarf clawed frog</name>
    <dbReference type="NCBI Taxonomy" id="247094"/>
    <lineage>
        <taxon>Eukaryota</taxon>
        <taxon>Metazoa</taxon>
        <taxon>Chordata</taxon>
        <taxon>Craniata</taxon>
        <taxon>Vertebrata</taxon>
        <taxon>Euteleostomi</taxon>
        <taxon>Amphibia</taxon>
        <taxon>Batrachia</taxon>
        <taxon>Anura</taxon>
        <taxon>Pipoidea</taxon>
        <taxon>Pipidae</taxon>
        <taxon>Pipinae</taxon>
        <taxon>Hymenochirus</taxon>
    </lineage>
</organism>
<name>A0A8T2KLE4_9PIPI</name>
<dbReference type="EMBL" id="JAACNH010000001">
    <property type="protein sequence ID" value="KAG8456167.1"/>
    <property type="molecule type" value="Genomic_DNA"/>
</dbReference>
<dbReference type="SUPFAM" id="SSF141255">
    <property type="entry name" value="YccV-like"/>
    <property type="match status" value="1"/>
</dbReference>
<evidence type="ECO:0000259" key="1">
    <source>
        <dbReference type="SMART" id="SM00992"/>
    </source>
</evidence>
<dbReference type="PANTHER" id="PTHR31350:SF21">
    <property type="entry name" value="F-BOX ONLY PROTEIN 21"/>
    <property type="match status" value="1"/>
</dbReference>
<dbReference type="Gene3D" id="1.20.1280.50">
    <property type="match status" value="1"/>
</dbReference>
<protein>
    <recommendedName>
        <fullName evidence="1">Hemimethylated DNA-binding domain-containing protein</fullName>
    </recommendedName>
</protein>
<dbReference type="GO" id="GO:0003677">
    <property type="term" value="F:DNA binding"/>
    <property type="evidence" value="ECO:0007669"/>
    <property type="project" value="InterPro"/>
</dbReference>
<evidence type="ECO:0000313" key="2">
    <source>
        <dbReference type="EMBL" id="KAG8456167.1"/>
    </source>
</evidence>
<dbReference type="Pfam" id="PF13369">
    <property type="entry name" value="Transglut_core2"/>
    <property type="match status" value="1"/>
</dbReference>
<dbReference type="Pfam" id="PF12937">
    <property type="entry name" value="F-box-like"/>
    <property type="match status" value="1"/>
</dbReference>
<feature type="domain" description="Hemimethylated DNA-binding" evidence="1">
    <location>
        <begin position="483"/>
        <end position="576"/>
    </location>
</feature>
<dbReference type="InterPro" id="IPR001810">
    <property type="entry name" value="F-box_dom"/>
</dbReference>
<reference evidence="2" key="1">
    <citation type="thesis" date="2020" institute="ProQuest LLC" country="789 East Eisenhower Parkway, Ann Arbor, MI, USA">
        <title>Comparative Genomics and Chromosome Evolution.</title>
        <authorList>
            <person name="Mudd A.B."/>
        </authorList>
    </citation>
    <scope>NUCLEOTIDE SEQUENCE</scope>
    <source>
        <strain evidence="2">Female2</strain>
        <tissue evidence="2">Blood</tissue>
    </source>
</reference>
<dbReference type="CDD" id="cd22096">
    <property type="entry name" value="F-box_FBXO21"/>
    <property type="match status" value="1"/>
</dbReference>
<dbReference type="SUPFAM" id="SSF81383">
    <property type="entry name" value="F-box domain"/>
    <property type="match status" value="1"/>
</dbReference>
<comment type="caution">
    <text evidence="2">The sequence shown here is derived from an EMBL/GenBank/DDBJ whole genome shotgun (WGS) entry which is preliminary data.</text>
</comment>
<evidence type="ECO:0000313" key="3">
    <source>
        <dbReference type="Proteomes" id="UP000812440"/>
    </source>
</evidence>
<dbReference type="NCBIfam" id="TIGR02097">
    <property type="entry name" value="yccV"/>
    <property type="match status" value="1"/>
</dbReference>
<dbReference type="Pfam" id="PF08755">
    <property type="entry name" value="YccV-like"/>
    <property type="match status" value="1"/>
</dbReference>
<dbReference type="SMART" id="SM00992">
    <property type="entry name" value="YccV-like"/>
    <property type="match status" value="1"/>
</dbReference>
<dbReference type="Gene3D" id="2.30.30.390">
    <property type="entry name" value="Hemimethylated DNA-binding domain"/>
    <property type="match status" value="1"/>
</dbReference>
<dbReference type="InterPro" id="IPR032698">
    <property type="entry name" value="SirB1_N"/>
</dbReference>
<dbReference type="AlphaFoldDB" id="A0A8T2KLE4"/>
<dbReference type="InterPro" id="IPR011722">
    <property type="entry name" value="Hemimethylated_DNA-bd_dom"/>
</dbReference>
<proteinExistence type="predicted"/>
<sequence length="609" mass="69911">MAAPTTNAGEGNEDDTLCPPGLGQLPGEILEHILCSGNLSYKDIVSVTYTCRRLRDVCRGRGKVWRRQLFDRWPLMKKYYNPLDSLDWLEEYIVRHSAGIATHKHVVSLTKQLILEHRIPCESYNGLEALGYPWHFVEDELLYIMAAENGKCLTLKYCAKKLLYYMRQETTMCSLKQFFQRPEEEQNILEGAVLIDQYCNPLDNVCLGNIQAQSENILSKVKARLRTKNSRHPGLSLQTGRDSYIEDLDLQLQALDALNHVLFVELMFKGNVTDFYNPLNSYIHQVLITKTGIPISLSVLYLNLASHLGVPLEPVNFPHHFMLRWCQGSQGSTNISDYLYVDAFGGGRRLTAKECECMIGQHVTEEFYAAVSTKEVMQRMVGNLLNLGKRESKDRSFMLLRVSLELYLVMYPDSVQHLLLQARLYFHLGIWPEKVLDILQNIQALDPSQHGAVAYLVQHTLVHIEKRKEENGLDLKLRSNEKQVLFSVGLVVRHKRYDYSGVIFGWDPFCMMPPDWIDNMDIHNLPDQPFYNVLLEDGSCSYVAQENLEPHPCPKEIRHPDIGLYFTEFTGTYYIGNSNLQLQYPEDTEFTLSSLQTLSKQPQSSENEP</sequence>
<dbReference type="Proteomes" id="UP000812440">
    <property type="component" value="Chromosome 1"/>
</dbReference>
<gene>
    <name evidence="2" type="ORF">GDO86_002095</name>
</gene>
<accession>A0A8T2KLE4</accession>
<dbReference type="InterPro" id="IPR036047">
    <property type="entry name" value="F-box-like_dom_sf"/>
</dbReference>
<keyword evidence="3" id="KW-1185">Reference proteome</keyword>
<dbReference type="OrthoDB" id="28868at2759"/>
<dbReference type="InterPro" id="IPR036623">
    <property type="entry name" value="Hemimethylated_DNA-bd_sf"/>
</dbReference>
<dbReference type="PANTHER" id="PTHR31350">
    <property type="entry name" value="SI:DKEY-261L7.2"/>
    <property type="match status" value="1"/>
</dbReference>